<proteinExistence type="predicted"/>
<dbReference type="OrthoDB" id="10430941at2759"/>
<evidence type="ECO:0008006" key="4">
    <source>
        <dbReference type="Google" id="ProtNLM"/>
    </source>
</evidence>
<evidence type="ECO:0000313" key="2">
    <source>
        <dbReference type="EMBL" id="CAE7282337.1"/>
    </source>
</evidence>
<reference evidence="2" key="1">
    <citation type="submission" date="2021-02" db="EMBL/GenBank/DDBJ databases">
        <authorList>
            <person name="Dougan E. K."/>
            <person name="Rhodes N."/>
            <person name="Thang M."/>
            <person name="Chan C."/>
        </authorList>
    </citation>
    <scope>NUCLEOTIDE SEQUENCE</scope>
</reference>
<keyword evidence="3" id="KW-1185">Reference proteome</keyword>
<feature type="signal peptide" evidence="1">
    <location>
        <begin position="1"/>
        <end position="28"/>
    </location>
</feature>
<protein>
    <recommendedName>
        <fullName evidence="4">PH domain-containing protein</fullName>
    </recommendedName>
</protein>
<keyword evidence="1" id="KW-0732">Signal</keyword>
<evidence type="ECO:0000313" key="3">
    <source>
        <dbReference type="Proteomes" id="UP000601435"/>
    </source>
</evidence>
<comment type="caution">
    <text evidence="2">The sequence shown here is derived from an EMBL/GenBank/DDBJ whole genome shotgun (WGS) entry which is preliminary data.</text>
</comment>
<accession>A0A812MTU1</accession>
<evidence type="ECO:0000256" key="1">
    <source>
        <dbReference type="SAM" id="SignalP"/>
    </source>
</evidence>
<gene>
    <name evidence="2" type="ORF">SNEC2469_LOCUS6883</name>
</gene>
<organism evidence="2 3">
    <name type="scientific">Symbiodinium necroappetens</name>
    <dbReference type="NCBI Taxonomy" id="1628268"/>
    <lineage>
        <taxon>Eukaryota</taxon>
        <taxon>Sar</taxon>
        <taxon>Alveolata</taxon>
        <taxon>Dinophyceae</taxon>
        <taxon>Suessiales</taxon>
        <taxon>Symbiodiniaceae</taxon>
        <taxon>Symbiodinium</taxon>
    </lineage>
</organism>
<name>A0A812MTU1_9DINO</name>
<dbReference type="Proteomes" id="UP000601435">
    <property type="component" value="Unassembled WGS sequence"/>
</dbReference>
<feature type="chain" id="PRO_5032432372" description="PH domain-containing protein" evidence="1">
    <location>
        <begin position="29"/>
        <end position="259"/>
    </location>
</feature>
<sequence>MSSAEMNFMRSWALLLAAVDIQLQRVRSLPVEKRPPQREALRRRRASILQGGIQAEVVSSHWEGVRKELLERHVIVMKGSWLQGNTRSFFLLTGADLLVFERLDSQPHKVQLSLLGSTARLEESHMKTANPPFETGFPARVGVTLATGGRLWLYAPRFDLAKHWYRTIRLVNQIHESKRGKLALEIPLETIANYMQTHSRRRAWDVLVSYNKIWWERHALLAQCSQAFASMAVLSGWHKMLEVYGARSKAAAEDDWCEC</sequence>
<dbReference type="AlphaFoldDB" id="A0A812MTU1"/>
<dbReference type="EMBL" id="CAJNJA010011882">
    <property type="protein sequence ID" value="CAE7282337.1"/>
    <property type="molecule type" value="Genomic_DNA"/>
</dbReference>